<sequence>MRDPQHGLGAHLVGIAALTLLLLWPALWWGGPTIYFDSGSYYEAGGEAMNFILDRSGLAELLASGGASAAGPGSGGVAEAPAGVGSGVRSVPYSVYVNLSIRLFGPAGAVVPMALITAWLLWILLAPIRPVPRFGAGSLVVMASTAPFYAAQIMPDIQASWLIAAPLVVMLRGGAPGRALAWALGIAAMAAVLVHYSHIPLAMATGGTLSLWFAMRRRWRAALLVHAPLAAALAINVAISVVIAGVGSTDAPPASRPEAQEDAPTISLAPGRLPVLLARLLEDGPALRFLSETCPENGFAICEVYDRFPESSTAALWGPDSIRNRATPDQMRRISEQEMALALKVLARDPLGQFGASAANTAEQLLRFGLEDLRFAHFRQIGPDEIEIEPVQAPPGMFETVERVQIGALSLAALGLVFFVLYVPGARGPITLLVIGLLANAFVCGALSAPAGRYQGRVIWMAVATALALTGRFPGWWRVGNGPLRSGAARL</sequence>
<protein>
    <recommendedName>
        <fullName evidence="4">Glycosyltransferase RgtA/B/C/D-like domain-containing protein</fullName>
    </recommendedName>
</protein>
<keyword evidence="1" id="KW-1133">Transmembrane helix</keyword>
<reference evidence="2 3" key="1">
    <citation type="submission" date="2014-01" db="EMBL/GenBank/DDBJ databases">
        <title>Roseivivax halodurans JCM 10272 Genome Sequencing.</title>
        <authorList>
            <person name="Lai Q."/>
            <person name="Li G."/>
            <person name="Shao Z."/>
        </authorList>
    </citation>
    <scope>NUCLEOTIDE SEQUENCE [LARGE SCALE GENOMIC DNA]</scope>
    <source>
        <strain evidence="2 3">JCM 10272</strain>
    </source>
</reference>
<feature type="transmembrane region" description="Helical" evidence="1">
    <location>
        <begin position="430"/>
        <end position="451"/>
    </location>
</feature>
<evidence type="ECO:0000313" key="3">
    <source>
        <dbReference type="Proteomes" id="UP000022447"/>
    </source>
</evidence>
<evidence type="ECO:0008006" key="4">
    <source>
        <dbReference type="Google" id="ProtNLM"/>
    </source>
</evidence>
<feature type="transmembrane region" description="Helical" evidence="1">
    <location>
        <begin position="458"/>
        <end position="477"/>
    </location>
</feature>
<accession>X7ECE2</accession>
<feature type="transmembrane region" description="Helical" evidence="1">
    <location>
        <begin position="12"/>
        <end position="31"/>
    </location>
</feature>
<dbReference type="AlphaFoldDB" id="X7ECE2"/>
<keyword evidence="1" id="KW-0812">Transmembrane</keyword>
<dbReference type="eggNOG" id="ENOG502ZAVI">
    <property type="taxonomic scope" value="Bacteria"/>
</dbReference>
<feature type="transmembrane region" description="Helical" evidence="1">
    <location>
        <begin position="134"/>
        <end position="151"/>
    </location>
</feature>
<name>X7ECE2_9RHOB</name>
<feature type="transmembrane region" description="Helical" evidence="1">
    <location>
        <begin position="219"/>
        <end position="246"/>
    </location>
</feature>
<comment type="caution">
    <text evidence="2">The sequence shown here is derived from an EMBL/GenBank/DDBJ whole genome shotgun (WGS) entry which is preliminary data.</text>
</comment>
<evidence type="ECO:0000256" key="1">
    <source>
        <dbReference type="SAM" id="Phobius"/>
    </source>
</evidence>
<dbReference type="EMBL" id="JALZ01000048">
    <property type="protein sequence ID" value="ETX12856.1"/>
    <property type="molecule type" value="Genomic_DNA"/>
</dbReference>
<evidence type="ECO:0000313" key="2">
    <source>
        <dbReference type="EMBL" id="ETX12856.1"/>
    </source>
</evidence>
<keyword evidence="1" id="KW-0472">Membrane</keyword>
<dbReference type="OrthoDB" id="7238679at2"/>
<organism evidence="2 3">
    <name type="scientific">Roseivivax halodurans JCM 10272</name>
    <dbReference type="NCBI Taxonomy" id="1449350"/>
    <lineage>
        <taxon>Bacteria</taxon>
        <taxon>Pseudomonadati</taxon>
        <taxon>Pseudomonadota</taxon>
        <taxon>Alphaproteobacteria</taxon>
        <taxon>Rhodobacterales</taxon>
        <taxon>Roseobacteraceae</taxon>
        <taxon>Roseivivax</taxon>
    </lineage>
</organism>
<proteinExistence type="predicted"/>
<dbReference type="Proteomes" id="UP000022447">
    <property type="component" value="Unassembled WGS sequence"/>
</dbReference>
<dbReference type="STRING" id="1449350.OCH239_15640"/>
<dbReference type="RefSeq" id="WP_037266616.1">
    <property type="nucleotide sequence ID" value="NZ_JALZ01000048.1"/>
</dbReference>
<feature type="transmembrane region" description="Helical" evidence="1">
    <location>
        <begin position="180"/>
        <end position="199"/>
    </location>
</feature>
<feature type="transmembrane region" description="Helical" evidence="1">
    <location>
        <begin position="103"/>
        <end position="125"/>
    </location>
</feature>
<gene>
    <name evidence="2" type="ORF">OCH239_15640</name>
</gene>
<keyword evidence="3" id="KW-1185">Reference proteome</keyword>
<feature type="transmembrane region" description="Helical" evidence="1">
    <location>
        <begin position="406"/>
        <end position="424"/>
    </location>
</feature>